<dbReference type="InterPro" id="IPR001296">
    <property type="entry name" value="Glyco_trans_1"/>
</dbReference>
<dbReference type="GO" id="GO:0004373">
    <property type="term" value="F:alpha-1,4-glucan glucosyltransferase (UDP-glucose donor) activity"/>
    <property type="evidence" value="ECO:0007669"/>
    <property type="project" value="UniProtKB-EC"/>
</dbReference>
<dbReference type="RefSeq" id="WP_074370346.1">
    <property type="nucleotide sequence ID" value="NZ_FMID01000047.1"/>
</dbReference>
<evidence type="ECO:0000259" key="1">
    <source>
        <dbReference type="Pfam" id="PF00534"/>
    </source>
</evidence>
<dbReference type="InterPro" id="IPR050194">
    <property type="entry name" value="Glycosyltransferase_grp1"/>
</dbReference>
<keyword evidence="3" id="KW-0808">Transferase</keyword>
<gene>
    <name evidence="3" type="ORF">L21_2038</name>
</gene>
<dbReference type="Pfam" id="PF00534">
    <property type="entry name" value="Glycos_transf_1"/>
    <property type="match status" value="1"/>
</dbReference>
<feature type="domain" description="Glycosyl transferase family 1" evidence="1">
    <location>
        <begin position="204"/>
        <end position="369"/>
    </location>
</feature>
<evidence type="ECO:0000259" key="2">
    <source>
        <dbReference type="Pfam" id="PF13439"/>
    </source>
</evidence>
<dbReference type="CDD" id="cd03801">
    <property type="entry name" value="GT4_PimA-like"/>
    <property type="match status" value="1"/>
</dbReference>
<evidence type="ECO:0000313" key="3">
    <source>
        <dbReference type="EMBL" id="SCL76117.1"/>
    </source>
</evidence>
<reference evidence="3 4" key="1">
    <citation type="submission" date="2016-08" db="EMBL/GenBank/DDBJ databases">
        <authorList>
            <person name="Seilhamer J.J."/>
        </authorList>
    </citation>
    <scope>NUCLEOTIDE SEQUENCE [LARGE SCALE GENOMIC DNA]</scope>
    <source>
        <strain evidence="3">L21-II-0</strain>
    </source>
</reference>
<proteinExistence type="predicted"/>
<evidence type="ECO:0000313" key="4">
    <source>
        <dbReference type="Proteomes" id="UP000184671"/>
    </source>
</evidence>
<dbReference type="PANTHER" id="PTHR45947">
    <property type="entry name" value="SULFOQUINOVOSYL TRANSFERASE SQD2"/>
    <property type="match status" value="1"/>
</dbReference>
<keyword evidence="3" id="KW-0328">Glycosyltransferase</keyword>
<dbReference type="EMBL" id="FMID01000047">
    <property type="protein sequence ID" value="SCL76117.1"/>
    <property type="molecule type" value="Genomic_DNA"/>
</dbReference>
<dbReference type="PANTHER" id="PTHR45947:SF3">
    <property type="entry name" value="SULFOQUINOVOSYL TRANSFERASE SQD2"/>
    <property type="match status" value="1"/>
</dbReference>
<dbReference type="EC" id="2.4.1.11" evidence="3"/>
<accession>A0A1M4MMN3</accession>
<dbReference type="Proteomes" id="UP000184671">
    <property type="component" value="Unassembled WGS sequence"/>
</dbReference>
<dbReference type="Gene3D" id="3.40.50.2000">
    <property type="entry name" value="Glycogen Phosphorylase B"/>
    <property type="match status" value="2"/>
</dbReference>
<sequence length="392" mass="44557">MKILQVTPFFKPSWESGGVARAAYEISKRLQRAGHDVTVYTTNRSTYPTGLPTNRPLNVDGMKVYYFENLRKYFPGTAALPIVPYYLPFVAHRDLQNYDIIHIHEHRTLLAAMVSHYAREYGVPYVLQPHGSLPKNKTLGKARVKNVFDFIFGSAILDAASRLIVMNSMEKEQNMLMGIHEDKIAVIPNGISFERCVTARSKGEFRKFCGIENGSNLILYLGRIDKIKGIDFLIEAFYRLVQEQKDAILVIVGPEWGYKRELEEKVRALGIQDRVRFVGYIDDVGFAYQDADLLVYPGKYEIFGLVPFEAIISGTPVIVTDGNGSGELIRKGDCGLTVRYGDCADLAEKMAFCLENPGEGRKMIQRGQEFVRKNLTWDRVVEKLEQEYRKCL</sequence>
<dbReference type="AlphaFoldDB" id="A0A1M4MMN3"/>
<dbReference type="SUPFAM" id="SSF53756">
    <property type="entry name" value="UDP-Glycosyltransferase/glycogen phosphorylase"/>
    <property type="match status" value="1"/>
</dbReference>
<name>A0A1M4MMN3_9EURY</name>
<dbReference type="OrthoDB" id="132546at2157"/>
<organism evidence="3 4">
    <name type="scientific">Methanoculleus chikugoensis</name>
    <dbReference type="NCBI Taxonomy" id="118126"/>
    <lineage>
        <taxon>Archaea</taxon>
        <taxon>Methanobacteriati</taxon>
        <taxon>Methanobacteriota</taxon>
        <taxon>Stenosarchaea group</taxon>
        <taxon>Methanomicrobia</taxon>
        <taxon>Methanomicrobiales</taxon>
        <taxon>Methanomicrobiaceae</taxon>
        <taxon>Methanoculleus</taxon>
    </lineage>
</organism>
<dbReference type="InterPro" id="IPR028098">
    <property type="entry name" value="Glyco_trans_4-like_N"/>
</dbReference>
<protein>
    <submittedName>
        <fullName evidence="3">Glycogen synthase</fullName>
        <ecNumber evidence="3">2.4.1.11</ecNumber>
    </submittedName>
</protein>
<dbReference type="Pfam" id="PF13439">
    <property type="entry name" value="Glyco_transf_4"/>
    <property type="match status" value="1"/>
</dbReference>
<feature type="domain" description="Glycosyltransferase subfamily 4-like N-terminal" evidence="2">
    <location>
        <begin position="17"/>
        <end position="195"/>
    </location>
</feature>
<dbReference type="STRING" id="118126.L21_2038"/>